<dbReference type="RefSeq" id="WP_207940461.1">
    <property type="nucleotide sequence ID" value="NZ_CP147251.1"/>
</dbReference>
<dbReference type="GO" id="GO:0016829">
    <property type="term" value="F:lyase activity"/>
    <property type="evidence" value="ECO:0007669"/>
    <property type="project" value="UniProtKB-KW"/>
</dbReference>
<gene>
    <name evidence="4" type="primary">citD</name>
    <name evidence="5" type="ORF">DOK78_002044</name>
</gene>
<keyword evidence="5" id="KW-0456">Lyase</keyword>
<feature type="modified residue" description="O-(phosphoribosyl dephospho-coenzyme A)serine" evidence="4">
    <location>
        <position position="14"/>
    </location>
</feature>
<evidence type="ECO:0000256" key="4">
    <source>
        <dbReference type="HAMAP-Rule" id="MF_00805"/>
    </source>
</evidence>
<evidence type="ECO:0000313" key="6">
    <source>
        <dbReference type="Proteomes" id="UP000664701"/>
    </source>
</evidence>
<dbReference type="InterPro" id="IPR006495">
    <property type="entry name" value="CitD"/>
</dbReference>
<evidence type="ECO:0000256" key="3">
    <source>
        <dbReference type="ARBA" id="ARBA00022553"/>
    </source>
</evidence>
<name>A0ABZ2SSJ8_9ENTE</name>
<dbReference type="EMBL" id="CP147251">
    <property type="protein sequence ID" value="WYJ77406.1"/>
    <property type="molecule type" value="Genomic_DNA"/>
</dbReference>
<keyword evidence="2 4" id="KW-0963">Cytoplasm</keyword>
<dbReference type="NCBIfam" id="NF009726">
    <property type="entry name" value="PRK13253.1"/>
    <property type="match status" value="1"/>
</dbReference>
<comment type="subcellular location">
    <subcellularLocation>
        <location evidence="1 4">Cytoplasm</location>
    </subcellularLocation>
</comment>
<evidence type="ECO:0000313" key="5">
    <source>
        <dbReference type="EMBL" id="WYJ77406.1"/>
    </source>
</evidence>
<dbReference type="NCBIfam" id="TIGR01608">
    <property type="entry name" value="citD"/>
    <property type="match status" value="1"/>
</dbReference>
<dbReference type="InterPro" id="IPR023439">
    <property type="entry name" value="Mal_deCO2ase/Cit_lyase_ACP"/>
</dbReference>
<organism evidence="5 6">
    <name type="scientific">Candidatus Enterococcus lowellii</name>
    <dbReference type="NCBI Taxonomy" id="2230877"/>
    <lineage>
        <taxon>Bacteria</taxon>
        <taxon>Bacillati</taxon>
        <taxon>Bacillota</taxon>
        <taxon>Bacilli</taxon>
        <taxon>Lactobacillales</taxon>
        <taxon>Enterococcaceae</taxon>
        <taxon>Enterococcus</taxon>
    </lineage>
</organism>
<protein>
    <recommendedName>
        <fullName evidence="4">Citrate lyase acyl carrier protein</fullName>
    </recommendedName>
    <alternativeName>
        <fullName evidence="4">Citrate lyase gamma chain</fullName>
    </alternativeName>
</protein>
<comment type="function">
    <text evidence="4">Covalent carrier of the coenzyme of citrate lyase.</text>
</comment>
<accession>A0ABZ2SSJ8</accession>
<evidence type="ECO:0000256" key="1">
    <source>
        <dbReference type="ARBA" id="ARBA00004496"/>
    </source>
</evidence>
<dbReference type="Pfam" id="PF06857">
    <property type="entry name" value="ACP"/>
    <property type="match status" value="1"/>
</dbReference>
<keyword evidence="3 4" id="KW-0597">Phosphoprotein</keyword>
<comment type="similarity">
    <text evidence="4">Belongs to the CitD family.</text>
</comment>
<sequence>MKIIKTAVAGTMESSDIMLTIQPIDSQGIHIDLESSVEKQFGRQIRKVITDTLSHLNVTGVEVIAVDKGALDCTIKARTLTAVHRAAEKDNYDWEEIDSWNN</sequence>
<reference evidence="5 6" key="1">
    <citation type="submission" date="2024-03" db="EMBL/GenBank/DDBJ databases">
        <title>The Genome Sequence of Enterococcus sp. DIV2402.</title>
        <authorList>
            <consortium name="The Broad Institute Genomics Platform"/>
            <consortium name="The Broad Institute Microbial Omics Core"/>
            <consortium name="The Broad Institute Genomic Center for Infectious Diseases"/>
            <person name="Earl A."/>
            <person name="Manson A."/>
            <person name="Gilmore M."/>
            <person name="Schwartman J."/>
            <person name="Shea T."/>
            <person name="Abouelleil A."/>
            <person name="Cao P."/>
            <person name="Chapman S."/>
            <person name="Cusick C."/>
            <person name="Young S."/>
            <person name="Neafsey D."/>
            <person name="Nusbaum C."/>
            <person name="Birren B."/>
        </authorList>
    </citation>
    <scope>NUCLEOTIDE SEQUENCE [LARGE SCALE GENOMIC DNA]</scope>
    <source>
        <strain evidence="5 6">DIV2402</strain>
    </source>
</reference>
<proteinExistence type="inferred from homology"/>
<evidence type="ECO:0000256" key="2">
    <source>
        <dbReference type="ARBA" id="ARBA00022490"/>
    </source>
</evidence>
<comment type="subunit">
    <text evidence="4">Oligomer with a subunit composition of (alpha,beta,gamma)6.</text>
</comment>
<dbReference type="HAMAP" id="MF_00805">
    <property type="entry name" value="CitD"/>
    <property type="match status" value="1"/>
</dbReference>
<dbReference type="PIRSF" id="PIRSF002736">
    <property type="entry name" value="Citrt_lyas_gamma"/>
    <property type="match status" value="1"/>
</dbReference>
<dbReference type="Proteomes" id="UP000664701">
    <property type="component" value="Chromosome"/>
</dbReference>
<keyword evidence="6" id="KW-1185">Reference proteome</keyword>